<evidence type="ECO:0008006" key="12">
    <source>
        <dbReference type="Google" id="ProtNLM"/>
    </source>
</evidence>
<dbReference type="InterPro" id="IPR001851">
    <property type="entry name" value="ABC_transp_permease"/>
</dbReference>
<keyword evidence="4 9" id="KW-0812">Transmembrane</keyword>
<dbReference type="AlphaFoldDB" id="A0A512NLL5"/>
<organism evidence="10 11">
    <name type="scientific">Reyranella soli</name>
    <dbReference type="NCBI Taxonomy" id="1230389"/>
    <lineage>
        <taxon>Bacteria</taxon>
        <taxon>Pseudomonadati</taxon>
        <taxon>Pseudomonadota</taxon>
        <taxon>Alphaproteobacteria</taxon>
        <taxon>Hyphomicrobiales</taxon>
        <taxon>Reyranellaceae</taxon>
        <taxon>Reyranella</taxon>
    </lineage>
</organism>
<dbReference type="PANTHER" id="PTHR11795:SF442">
    <property type="entry name" value="ABC TRANSPORTER ATP-BINDING PROTEIN"/>
    <property type="match status" value="1"/>
</dbReference>
<dbReference type="EMBL" id="BKAJ01000140">
    <property type="protein sequence ID" value="GEP59809.1"/>
    <property type="molecule type" value="Genomic_DNA"/>
</dbReference>
<name>A0A512NLL5_9HYPH</name>
<evidence type="ECO:0000256" key="6">
    <source>
        <dbReference type="ARBA" id="ARBA00022989"/>
    </source>
</evidence>
<feature type="transmembrane region" description="Helical" evidence="9">
    <location>
        <begin position="267"/>
        <end position="285"/>
    </location>
</feature>
<proteinExistence type="inferred from homology"/>
<feature type="transmembrane region" description="Helical" evidence="9">
    <location>
        <begin position="12"/>
        <end position="31"/>
    </location>
</feature>
<feature type="transmembrane region" description="Helical" evidence="9">
    <location>
        <begin position="62"/>
        <end position="86"/>
    </location>
</feature>
<evidence type="ECO:0000256" key="7">
    <source>
        <dbReference type="ARBA" id="ARBA00023136"/>
    </source>
</evidence>
<protein>
    <recommendedName>
        <fullName evidence="12">Branched-chain amino acid ABC transporter permease</fullName>
    </recommendedName>
</protein>
<accession>A0A512NLL5</accession>
<feature type="transmembrane region" description="Helical" evidence="9">
    <location>
        <begin position="143"/>
        <end position="162"/>
    </location>
</feature>
<dbReference type="OrthoDB" id="8126477at2"/>
<dbReference type="GO" id="GO:0006865">
    <property type="term" value="P:amino acid transport"/>
    <property type="evidence" value="ECO:0007669"/>
    <property type="project" value="UniProtKB-KW"/>
</dbReference>
<evidence type="ECO:0000256" key="3">
    <source>
        <dbReference type="ARBA" id="ARBA00022475"/>
    </source>
</evidence>
<keyword evidence="3" id="KW-1003">Cell membrane</keyword>
<feature type="transmembrane region" description="Helical" evidence="9">
    <location>
        <begin position="183"/>
        <end position="209"/>
    </location>
</feature>
<evidence type="ECO:0000256" key="1">
    <source>
        <dbReference type="ARBA" id="ARBA00004651"/>
    </source>
</evidence>
<dbReference type="PANTHER" id="PTHR11795">
    <property type="entry name" value="BRANCHED-CHAIN AMINO ACID TRANSPORT SYSTEM PERMEASE PROTEIN LIVH"/>
    <property type="match status" value="1"/>
</dbReference>
<dbReference type="Pfam" id="PF02653">
    <property type="entry name" value="BPD_transp_2"/>
    <property type="match status" value="1"/>
</dbReference>
<dbReference type="GO" id="GO:0022857">
    <property type="term" value="F:transmembrane transporter activity"/>
    <property type="evidence" value="ECO:0007669"/>
    <property type="project" value="InterPro"/>
</dbReference>
<keyword evidence="2" id="KW-0813">Transport</keyword>
<sequence length="292" mass="31565">MTLTMFTLNAFYGLALAMNMFIIASGLNLIFGVLRVINFAHGMFYMFGAYIVFTVAKTWGAPFFVGVLAAGAALAVIAFAIERLLLRHLYDKEHLMQLLFTFAIVLLMSDAAKMIWGTDQYSVGYPPGLGGAVNLGFVMLPQYQLFLCVVGPLIAVAMWFVVDRTRWGRVVRAATQDREMLAALGVNVPMVYAAVFTIGSALAGVGGALAAPRIALVPGMDATIINECFIIVIIGGLGNMWGSFLGALAFGFVVQFGTVLAPNWQDVLPYLLMLAVLIIRPWGLLGRPETGH</sequence>
<feature type="transmembrane region" description="Helical" evidence="9">
    <location>
        <begin position="98"/>
        <end position="116"/>
    </location>
</feature>
<comment type="similarity">
    <text evidence="8">Belongs to the binding-protein-dependent transport system permease family. LivHM subfamily.</text>
</comment>
<evidence type="ECO:0000313" key="10">
    <source>
        <dbReference type="EMBL" id="GEP59809.1"/>
    </source>
</evidence>
<evidence type="ECO:0000313" key="11">
    <source>
        <dbReference type="Proteomes" id="UP000321058"/>
    </source>
</evidence>
<reference evidence="10 11" key="1">
    <citation type="submission" date="2019-07" db="EMBL/GenBank/DDBJ databases">
        <title>Whole genome shotgun sequence of Reyranella soli NBRC 108950.</title>
        <authorList>
            <person name="Hosoyama A."/>
            <person name="Uohara A."/>
            <person name="Ohji S."/>
            <person name="Ichikawa N."/>
        </authorList>
    </citation>
    <scope>NUCLEOTIDE SEQUENCE [LARGE SCALE GENOMIC DNA]</scope>
    <source>
        <strain evidence="10 11">NBRC 108950</strain>
    </source>
</reference>
<feature type="transmembrane region" description="Helical" evidence="9">
    <location>
        <begin position="38"/>
        <end position="56"/>
    </location>
</feature>
<dbReference type="RefSeq" id="WP_147155195.1">
    <property type="nucleotide sequence ID" value="NZ_BKAJ01000140.1"/>
</dbReference>
<keyword evidence="5" id="KW-0029">Amino-acid transport</keyword>
<dbReference type="Proteomes" id="UP000321058">
    <property type="component" value="Unassembled WGS sequence"/>
</dbReference>
<dbReference type="InterPro" id="IPR052157">
    <property type="entry name" value="BCAA_transport_permease"/>
</dbReference>
<evidence type="ECO:0000256" key="2">
    <source>
        <dbReference type="ARBA" id="ARBA00022448"/>
    </source>
</evidence>
<evidence type="ECO:0000256" key="4">
    <source>
        <dbReference type="ARBA" id="ARBA00022692"/>
    </source>
</evidence>
<comment type="subcellular location">
    <subcellularLocation>
        <location evidence="1">Cell membrane</location>
        <topology evidence="1">Multi-pass membrane protein</topology>
    </subcellularLocation>
</comment>
<evidence type="ECO:0000256" key="8">
    <source>
        <dbReference type="ARBA" id="ARBA00037998"/>
    </source>
</evidence>
<keyword evidence="7 9" id="KW-0472">Membrane</keyword>
<gene>
    <name evidence="10" type="ORF">RSO01_69750</name>
</gene>
<evidence type="ECO:0000256" key="5">
    <source>
        <dbReference type="ARBA" id="ARBA00022970"/>
    </source>
</evidence>
<evidence type="ECO:0000256" key="9">
    <source>
        <dbReference type="SAM" id="Phobius"/>
    </source>
</evidence>
<dbReference type="CDD" id="cd06582">
    <property type="entry name" value="TM_PBP1_LivH_like"/>
    <property type="match status" value="1"/>
</dbReference>
<dbReference type="GO" id="GO:0005886">
    <property type="term" value="C:plasma membrane"/>
    <property type="evidence" value="ECO:0007669"/>
    <property type="project" value="UniProtKB-SubCell"/>
</dbReference>
<comment type="caution">
    <text evidence="10">The sequence shown here is derived from an EMBL/GenBank/DDBJ whole genome shotgun (WGS) entry which is preliminary data.</text>
</comment>
<keyword evidence="6 9" id="KW-1133">Transmembrane helix</keyword>
<keyword evidence="11" id="KW-1185">Reference proteome</keyword>